<dbReference type="SUPFAM" id="SSF52540">
    <property type="entry name" value="P-loop containing nucleoside triphosphate hydrolases"/>
    <property type="match status" value="1"/>
</dbReference>
<dbReference type="Gene3D" id="3.40.50.300">
    <property type="entry name" value="P-loop containing nucleotide triphosphate hydrolases"/>
    <property type="match status" value="1"/>
</dbReference>
<evidence type="ECO:0000256" key="3">
    <source>
        <dbReference type="ARBA" id="ARBA00022741"/>
    </source>
</evidence>
<dbReference type="Gene3D" id="1.10.8.430">
    <property type="entry name" value="Helical domain of apoptotic protease-activating factors"/>
    <property type="match status" value="1"/>
</dbReference>
<dbReference type="InterPro" id="IPR042197">
    <property type="entry name" value="Apaf_helical"/>
</dbReference>
<keyword evidence="8" id="KW-1185">Reference proteome</keyword>
<dbReference type="InterPro" id="IPR027417">
    <property type="entry name" value="P-loop_NTPase"/>
</dbReference>
<evidence type="ECO:0000313" key="7">
    <source>
        <dbReference type="EMBL" id="KAL2551610.1"/>
    </source>
</evidence>
<accession>A0ABD1WPI8</accession>
<evidence type="ECO:0000256" key="5">
    <source>
        <dbReference type="ARBA" id="ARBA00022840"/>
    </source>
</evidence>
<evidence type="ECO:0000256" key="2">
    <source>
        <dbReference type="ARBA" id="ARBA00022614"/>
    </source>
</evidence>
<dbReference type="EMBL" id="JBFOLJ010000002">
    <property type="protein sequence ID" value="KAL2551610.1"/>
    <property type="molecule type" value="Genomic_DNA"/>
</dbReference>
<name>A0ABD1WPI8_9LAMI</name>
<evidence type="ECO:0000313" key="8">
    <source>
        <dbReference type="Proteomes" id="UP001604277"/>
    </source>
</evidence>
<dbReference type="AlphaFoldDB" id="A0ABD1WPI8"/>
<protein>
    <submittedName>
        <fullName evidence="7">Late blight resistance protein-like protein R1B-13</fullName>
    </submittedName>
</protein>
<dbReference type="PANTHER" id="PTHR36766:SF44">
    <property type="entry name" value="NBS-CODING RESISTANCE GENE ANALOG"/>
    <property type="match status" value="1"/>
</dbReference>
<dbReference type="SUPFAM" id="SSF52058">
    <property type="entry name" value="L domain-like"/>
    <property type="match status" value="1"/>
</dbReference>
<dbReference type="PANTHER" id="PTHR36766">
    <property type="entry name" value="PLANT BROAD-SPECTRUM MILDEW RESISTANCE PROTEIN RPW8"/>
    <property type="match status" value="1"/>
</dbReference>
<dbReference type="FunFam" id="3.40.50.300:FF:001091">
    <property type="entry name" value="Probable disease resistance protein At1g61300"/>
    <property type="match status" value="1"/>
</dbReference>
<gene>
    <name evidence="7" type="ORF">Fot_05229</name>
</gene>
<dbReference type="Gene3D" id="3.80.10.10">
    <property type="entry name" value="Ribonuclease Inhibitor"/>
    <property type="match status" value="1"/>
</dbReference>
<sequence>MSIDSEGDILLVEIPRIVIDYISFVSSPSTLVVDAFKSLEYFDLEYIDDIDEIRKILQDLLSFEKEVKVFFKVPNQQLISNISPTPNPNQVVAAFINVLLLILEAILCFDPDFIACVKDSIQILQTELGFLIAFLGDTAMQLQPTNNILIDIEAVVNDVGSFFYPFIFTTLVYKLIAEWKEMTSKEMETVVNVVRSFLHSDFSKFLEVPTTEVKEAKNSMTLTDINALVNELGSFLLPDIGILDLALFDMLPKFELLKPKIKEHCIRVSNMPSDMSPNTALVSLFIFDSVLDDLMHLINNNSDRIVDVNDQIVMLHEELMLLGSSVTDIAVQQEAGHEDILIRAVDIAYEVEYVINSFPPVWYLTLRLSQLTEKIQLIRMSILEIKNKIYVVGVPELSKYPGEQVSLQSKEPPVLEDIVVGFDTMEIEIAEQLVRGTDQLQIISIYGMPGIGKTTLANKVYNHPSVVYHFDKRAWCVVSQTYKKKHVLIDILRSMKNLKGEKIVNMDDESLAEDLYKSLKRRRYLIIMDDIWDTKLWDDLKRYFPDDRTRSRILFTTRNKNVGSEASPCSVITALPFLSEDECWELLRRKVFQDKNCPQELLDIGKQIAANCRCLPLAVVVIAGVLANMEKKEHFYDGDDQRESLGQVSMYQQHHHLSINYNNTNIQSLPFGLHVRSLLCFDLESPTSISCSFKVLRVLDFFKISYDNVVIGIEHLVHLSYLTIAGILPPMESFHRLVCLVVYNPDEVEIPDILLNILSLRHMHFLRGGYFSASCLQQATNNESFLINNNLHSISVIRISDETDLKILRCSPNLRRLKVLIGSSLNYSFGFLNQLESLKLESYNISSSLFSLPLNLKQLTLDGVQISREQMEIIGKLEYLEVLKLQNVGFEGNQCGTSEGGFPQLKFLKLYQVQIVEWNAASDHFPTLQQLVLEFCYRLKMIPANLGDIPTSQMIKVYMCTKAIEESAKQIQEEQQDIGNEDLKFVIISNY</sequence>
<dbReference type="Proteomes" id="UP001604277">
    <property type="component" value="Unassembled WGS sequence"/>
</dbReference>
<evidence type="ECO:0000259" key="6">
    <source>
        <dbReference type="Pfam" id="PF00931"/>
    </source>
</evidence>
<organism evidence="7 8">
    <name type="scientific">Forsythia ovata</name>
    <dbReference type="NCBI Taxonomy" id="205694"/>
    <lineage>
        <taxon>Eukaryota</taxon>
        <taxon>Viridiplantae</taxon>
        <taxon>Streptophyta</taxon>
        <taxon>Embryophyta</taxon>
        <taxon>Tracheophyta</taxon>
        <taxon>Spermatophyta</taxon>
        <taxon>Magnoliopsida</taxon>
        <taxon>eudicotyledons</taxon>
        <taxon>Gunneridae</taxon>
        <taxon>Pentapetalae</taxon>
        <taxon>asterids</taxon>
        <taxon>lamiids</taxon>
        <taxon>Lamiales</taxon>
        <taxon>Oleaceae</taxon>
        <taxon>Forsythieae</taxon>
        <taxon>Forsythia</taxon>
    </lineage>
</organism>
<dbReference type="InterPro" id="IPR032675">
    <property type="entry name" value="LRR_dom_sf"/>
</dbReference>
<keyword evidence="4" id="KW-0611">Plant defense</keyword>
<dbReference type="GO" id="GO:0006952">
    <property type="term" value="P:defense response"/>
    <property type="evidence" value="ECO:0007669"/>
    <property type="project" value="UniProtKB-KW"/>
</dbReference>
<dbReference type="Pfam" id="PF00931">
    <property type="entry name" value="NB-ARC"/>
    <property type="match status" value="1"/>
</dbReference>
<evidence type="ECO:0000256" key="4">
    <source>
        <dbReference type="ARBA" id="ARBA00022821"/>
    </source>
</evidence>
<comment type="similarity">
    <text evidence="1">Belongs to the disease resistance NB-LRR family.</text>
</comment>
<keyword evidence="3" id="KW-0547">Nucleotide-binding</keyword>
<comment type="caution">
    <text evidence="7">The sequence shown here is derived from an EMBL/GenBank/DDBJ whole genome shotgun (WGS) entry which is preliminary data.</text>
</comment>
<keyword evidence="2" id="KW-0433">Leucine-rich repeat</keyword>
<evidence type="ECO:0000256" key="1">
    <source>
        <dbReference type="ARBA" id="ARBA00008894"/>
    </source>
</evidence>
<reference evidence="8" key="1">
    <citation type="submission" date="2024-07" db="EMBL/GenBank/DDBJ databases">
        <title>Two chromosome-level genome assemblies of Korean endemic species Abeliophyllum distichum and Forsythia ovata (Oleaceae).</title>
        <authorList>
            <person name="Jang H."/>
        </authorList>
    </citation>
    <scope>NUCLEOTIDE SEQUENCE [LARGE SCALE GENOMIC DNA]</scope>
</reference>
<dbReference type="PRINTS" id="PR00364">
    <property type="entry name" value="DISEASERSIST"/>
</dbReference>
<keyword evidence="5" id="KW-0067">ATP-binding</keyword>
<dbReference type="GO" id="GO:0005524">
    <property type="term" value="F:ATP binding"/>
    <property type="evidence" value="ECO:0007669"/>
    <property type="project" value="UniProtKB-KW"/>
</dbReference>
<dbReference type="InterPro" id="IPR002182">
    <property type="entry name" value="NB-ARC"/>
</dbReference>
<proteinExistence type="inferred from homology"/>
<feature type="domain" description="NB-ARC" evidence="6">
    <location>
        <begin position="425"/>
        <end position="596"/>
    </location>
</feature>